<name>A0ABV3UEG8_9GAMM</name>
<accession>A0ABV3UEG8</accession>
<protein>
    <submittedName>
        <fullName evidence="1">Uncharacterized protein</fullName>
    </submittedName>
</protein>
<gene>
    <name evidence="1" type="ORF">AB4M04_01615</name>
</gene>
<organism evidence="1 2">
    <name type="scientific">Serratia quinivorans</name>
    <dbReference type="NCBI Taxonomy" id="137545"/>
    <lineage>
        <taxon>Bacteria</taxon>
        <taxon>Pseudomonadati</taxon>
        <taxon>Pseudomonadota</taxon>
        <taxon>Gammaproteobacteria</taxon>
        <taxon>Enterobacterales</taxon>
        <taxon>Yersiniaceae</taxon>
        <taxon>Serratia</taxon>
    </lineage>
</organism>
<dbReference type="EMBL" id="JBFQXQ010000001">
    <property type="protein sequence ID" value="MEX3170780.1"/>
    <property type="molecule type" value="Genomic_DNA"/>
</dbReference>
<proteinExistence type="predicted"/>
<sequence>MKQVTITRQQYRNVCDALINITNLNEQLLLLSTLDKKSENIRNQASEILKDIEQKLARAVGEKA</sequence>
<comment type="caution">
    <text evidence="1">The sequence shown here is derived from an EMBL/GenBank/DDBJ whole genome shotgun (WGS) entry which is preliminary data.</text>
</comment>
<reference evidence="1 2" key="1">
    <citation type="submission" date="2024-07" db="EMBL/GenBank/DDBJ databases">
        <title>Genomes of novel Serratia strains from suburban soil.</title>
        <authorList>
            <person name="Markert E.X."/>
            <person name="Severe K."/>
            <person name="Severe L."/>
            <person name="Twing K.I."/>
            <person name="Ward L.M."/>
        </authorList>
    </citation>
    <scope>NUCLEOTIDE SEQUENCE [LARGE SCALE GENOMIC DNA]</scope>
    <source>
        <strain evidence="1 2">3C-UT</strain>
    </source>
</reference>
<evidence type="ECO:0000313" key="1">
    <source>
        <dbReference type="EMBL" id="MEX3170780.1"/>
    </source>
</evidence>
<dbReference type="Proteomes" id="UP001558101">
    <property type="component" value="Unassembled WGS sequence"/>
</dbReference>
<evidence type="ECO:0000313" key="2">
    <source>
        <dbReference type="Proteomes" id="UP001558101"/>
    </source>
</evidence>
<dbReference type="RefSeq" id="WP_368453069.1">
    <property type="nucleotide sequence ID" value="NZ_JBFQXQ010000001.1"/>
</dbReference>
<keyword evidence="2" id="KW-1185">Reference proteome</keyword>